<dbReference type="EMBL" id="SOCA01000012">
    <property type="protein sequence ID" value="TDU64102.1"/>
    <property type="molecule type" value="Genomic_DNA"/>
</dbReference>
<reference evidence="1 2" key="1">
    <citation type="submission" date="2019-03" db="EMBL/GenBank/DDBJ databases">
        <title>Genomic Encyclopedia of Archaeal and Bacterial Type Strains, Phase II (KMG-II): from individual species to whole genera.</title>
        <authorList>
            <person name="Goeker M."/>
        </authorList>
    </citation>
    <scope>NUCLEOTIDE SEQUENCE [LARGE SCALE GENOMIC DNA]</scope>
    <source>
        <strain evidence="1 2">ATCC 25309</strain>
    </source>
</reference>
<dbReference type="RefSeq" id="WP_133797268.1">
    <property type="nucleotide sequence ID" value="NZ_SOCA01000012.1"/>
</dbReference>
<organism evidence="1 2">
    <name type="scientific">Prosthecobacter fusiformis</name>
    <dbReference type="NCBI Taxonomy" id="48464"/>
    <lineage>
        <taxon>Bacteria</taxon>
        <taxon>Pseudomonadati</taxon>
        <taxon>Verrucomicrobiota</taxon>
        <taxon>Verrucomicrobiia</taxon>
        <taxon>Verrucomicrobiales</taxon>
        <taxon>Verrucomicrobiaceae</taxon>
        <taxon>Prosthecobacter</taxon>
    </lineage>
</organism>
<keyword evidence="2" id="KW-1185">Reference proteome</keyword>
<accession>A0A4R7RKN8</accession>
<proteinExistence type="predicted"/>
<evidence type="ECO:0000313" key="1">
    <source>
        <dbReference type="EMBL" id="TDU64102.1"/>
    </source>
</evidence>
<evidence type="ECO:0000313" key="2">
    <source>
        <dbReference type="Proteomes" id="UP000295662"/>
    </source>
</evidence>
<dbReference type="OrthoDB" id="9869025at2"/>
<protein>
    <submittedName>
        <fullName evidence="1">Uncharacterized protein</fullName>
    </submittedName>
</protein>
<comment type="caution">
    <text evidence="1">The sequence shown here is derived from an EMBL/GenBank/DDBJ whole genome shotgun (WGS) entry which is preliminary data.</text>
</comment>
<dbReference type="Proteomes" id="UP000295662">
    <property type="component" value="Unassembled WGS sequence"/>
</dbReference>
<name>A0A4R7RKN8_9BACT</name>
<dbReference type="AlphaFoldDB" id="A0A4R7RKN8"/>
<gene>
    <name evidence="1" type="ORF">EI77_04286</name>
</gene>
<sequence>MHAASSPTHRCLEALEPRIAPAGIVAVTFKGGHLTLSGDGEANLVAIEGGGSGLWFISDPVSGTQFKLNGEEATSELYLPVTGNLKVNLQGGDDNLQLFNLRIGGSVTLKDSEGRESISMLGNEVNGAVHLDTGMGDDIIQLGTSSYGELANQFNSSLTIKTGSGSDNVTVARGSYRNISADLGTGSDNFALSDEYYHGAIYVLGNVTIIGRGETDGASSIALGSETFLVTGNVKAQLGTGTGQLELNRLGQSGRSTINGNFSYQGATGSDNIYLRDNITVGGKLDLKMGKGDSQFDGDSRLDLTAGSLNYTAGTGTNYGGLDGITFTIVKDAVFNMASTTDSMFSISMEDAITVGGGLSYKGGKGGNEFSIVSEVVDIHGRLQFSSTRSMNNGFTLDADSALIGSFYYYGSRGGDILNIGDFYSQTTLGIQILGKTYLAMGSYESNELRVTDTIFRGSVSIYSGTTKGEDYERTEIVQMIDSAFQDYLYISQSGTQNSNVYLHNNTYFKTTSIYTGRGNDTVIMGNMTENLGNTHRSNLFYGAVKIILGAGNDTVILGSNDDGLIQVGNVFNSSVYLYGGSGTEDTAVYQTSFTNKFNGRLTARAFDIIN</sequence>